<accession>A0A9P0CV91</accession>
<dbReference type="EMBL" id="OV651814">
    <property type="protein sequence ID" value="CAH1106480.1"/>
    <property type="molecule type" value="Genomic_DNA"/>
</dbReference>
<dbReference type="AlphaFoldDB" id="A0A9P0CV91"/>
<organism evidence="2 3">
    <name type="scientific">Psylliodes chrysocephalus</name>
    <dbReference type="NCBI Taxonomy" id="3402493"/>
    <lineage>
        <taxon>Eukaryota</taxon>
        <taxon>Metazoa</taxon>
        <taxon>Ecdysozoa</taxon>
        <taxon>Arthropoda</taxon>
        <taxon>Hexapoda</taxon>
        <taxon>Insecta</taxon>
        <taxon>Pterygota</taxon>
        <taxon>Neoptera</taxon>
        <taxon>Endopterygota</taxon>
        <taxon>Coleoptera</taxon>
        <taxon>Polyphaga</taxon>
        <taxon>Cucujiformia</taxon>
        <taxon>Chrysomeloidea</taxon>
        <taxon>Chrysomelidae</taxon>
        <taxon>Galerucinae</taxon>
        <taxon>Alticini</taxon>
        <taxon>Psylliodes</taxon>
    </lineage>
</organism>
<dbReference type="Pfam" id="PF07647">
    <property type="entry name" value="SAM_2"/>
    <property type="match status" value="1"/>
</dbReference>
<dbReference type="SUPFAM" id="SSF47769">
    <property type="entry name" value="SAM/Pointed domain"/>
    <property type="match status" value="1"/>
</dbReference>
<dbReference type="InterPro" id="IPR001660">
    <property type="entry name" value="SAM"/>
</dbReference>
<name>A0A9P0CV91_9CUCU</name>
<dbReference type="OrthoDB" id="3598281at2759"/>
<evidence type="ECO:0000259" key="1">
    <source>
        <dbReference type="Pfam" id="PF07647"/>
    </source>
</evidence>
<dbReference type="Proteomes" id="UP001153636">
    <property type="component" value="Chromosome 2"/>
</dbReference>
<dbReference type="Gene3D" id="1.10.150.50">
    <property type="entry name" value="Transcription Factor, Ets-1"/>
    <property type="match status" value="1"/>
</dbReference>
<protein>
    <recommendedName>
        <fullName evidence="1">SAM domain-containing protein</fullName>
    </recommendedName>
</protein>
<evidence type="ECO:0000313" key="2">
    <source>
        <dbReference type="EMBL" id="CAH1106480.1"/>
    </source>
</evidence>
<dbReference type="InterPro" id="IPR013761">
    <property type="entry name" value="SAM/pointed_sf"/>
</dbReference>
<reference evidence="2" key="1">
    <citation type="submission" date="2022-01" db="EMBL/GenBank/DDBJ databases">
        <authorList>
            <person name="King R."/>
        </authorList>
    </citation>
    <scope>NUCLEOTIDE SEQUENCE</scope>
</reference>
<keyword evidence="3" id="KW-1185">Reference proteome</keyword>
<proteinExistence type="predicted"/>
<evidence type="ECO:0000313" key="3">
    <source>
        <dbReference type="Proteomes" id="UP001153636"/>
    </source>
</evidence>
<feature type="domain" description="SAM" evidence="1">
    <location>
        <begin position="2"/>
        <end position="59"/>
    </location>
</feature>
<sequence length="179" mass="20129">MCNMEAYLETWGLTSLILVFKEQGISEDSLFLLTEDNIKEIIPPIGPRLKILKQIQEHKEQEKQFPIIVDELPSVSTNSEFSVSSNATMEDNIEIETELENLFNESTQPASLSSLQLWTVFSAAYTGSRGATQKQNKTEFSFSRGNLSSLICSFTFVTIAISCLKNSNFESISVKDLQR</sequence>
<gene>
    <name evidence="2" type="ORF">PSYICH_LOCUS6450</name>
</gene>